<dbReference type="InterPro" id="IPR050100">
    <property type="entry name" value="TRAFAC_GTPase_members"/>
</dbReference>
<keyword evidence="3" id="KW-0547">Nucleotide-binding</keyword>
<evidence type="ECO:0000256" key="3">
    <source>
        <dbReference type="ARBA" id="ARBA00022741"/>
    </source>
</evidence>
<dbReference type="GO" id="GO:0005525">
    <property type="term" value="F:GTP binding"/>
    <property type="evidence" value="ECO:0007669"/>
    <property type="project" value="UniProtKB-KW"/>
</dbReference>
<feature type="region of interest" description="Disordered" evidence="7">
    <location>
        <begin position="173"/>
        <end position="193"/>
    </location>
</feature>
<keyword evidence="5" id="KW-0648">Protein biosynthesis</keyword>
<proteinExistence type="predicted"/>
<dbReference type="InterPro" id="IPR009000">
    <property type="entry name" value="Transl_B-barrel_sf"/>
</dbReference>
<keyword evidence="2" id="KW-0963">Cytoplasm</keyword>
<evidence type="ECO:0000256" key="2">
    <source>
        <dbReference type="ARBA" id="ARBA00022490"/>
    </source>
</evidence>
<dbReference type="AlphaFoldDB" id="A0AA41T9E7"/>
<dbReference type="Proteomes" id="UP001166674">
    <property type="component" value="Unassembled WGS sequence"/>
</dbReference>
<dbReference type="GO" id="GO:0005737">
    <property type="term" value="C:cytoplasm"/>
    <property type="evidence" value="ECO:0007669"/>
    <property type="project" value="UniProtKB-SubCell"/>
</dbReference>
<accession>A0AA41T9E7</accession>
<dbReference type="InterPro" id="IPR027417">
    <property type="entry name" value="P-loop_NTPase"/>
</dbReference>
<dbReference type="Gene3D" id="3.40.50.300">
    <property type="entry name" value="P-loop containing nucleotide triphosphate hydrolases"/>
    <property type="match status" value="1"/>
</dbReference>
<dbReference type="EMBL" id="JAATJV010423300">
    <property type="protein sequence ID" value="MBZ3888449.1"/>
    <property type="molecule type" value="Genomic_DNA"/>
</dbReference>
<evidence type="ECO:0000256" key="6">
    <source>
        <dbReference type="ARBA" id="ARBA00023134"/>
    </source>
</evidence>
<evidence type="ECO:0000256" key="4">
    <source>
        <dbReference type="ARBA" id="ARBA00022768"/>
    </source>
</evidence>
<dbReference type="GO" id="GO:0003746">
    <property type="term" value="F:translation elongation factor activity"/>
    <property type="evidence" value="ECO:0007669"/>
    <property type="project" value="UniProtKB-KW"/>
</dbReference>
<evidence type="ECO:0000256" key="1">
    <source>
        <dbReference type="ARBA" id="ARBA00004496"/>
    </source>
</evidence>
<keyword evidence="9" id="KW-1185">Reference proteome</keyword>
<keyword evidence="4 8" id="KW-0251">Elongation factor</keyword>
<dbReference type="SUPFAM" id="SSF52540">
    <property type="entry name" value="P-loop containing nucleoside triphosphate hydrolases"/>
    <property type="match status" value="1"/>
</dbReference>
<evidence type="ECO:0000256" key="5">
    <source>
        <dbReference type="ARBA" id="ARBA00022917"/>
    </source>
</evidence>
<reference evidence="8" key="1">
    <citation type="submission" date="2020-03" db="EMBL/GenBank/DDBJ databases">
        <title>Studies in the Genomics of Life Span.</title>
        <authorList>
            <person name="Glass D."/>
        </authorList>
    </citation>
    <scope>NUCLEOTIDE SEQUENCE</scope>
    <source>
        <strain evidence="8">SUZIE</strain>
        <tissue evidence="8">Muscle</tissue>
    </source>
</reference>
<dbReference type="PANTHER" id="PTHR23115">
    <property type="entry name" value="TRANSLATION FACTOR"/>
    <property type="match status" value="1"/>
</dbReference>
<keyword evidence="6" id="KW-0342">GTP-binding</keyword>
<dbReference type="Gene3D" id="2.40.30.10">
    <property type="entry name" value="Translation factors"/>
    <property type="match status" value="1"/>
</dbReference>
<dbReference type="CDD" id="cd03693">
    <property type="entry name" value="EF1_alpha_II"/>
    <property type="match status" value="1"/>
</dbReference>
<comment type="subcellular location">
    <subcellularLocation>
        <location evidence="1">Cytoplasm</location>
    </subcellularLocation>
</comment>
<protein>
    <submittedName>
        <fullName evidence="8">Elongation factor 1-alpha 1</fullName>
    </submittedName>
</protein>
<evidence type="ECO:0000313" key="8">
    <source>
        <dbReference type="EMBL" id="MBZ3888449.1"/>
    </source>
</evidence>
<dbReference type="SUPFAM" id="SSF50447">
    <property type="entry name" value="Translation proteins"/>
    <property type="match status" value="1"/>
</dbReference>
<organism evidence="8 9">
    <name type="scientific">Sciurus carolinensis</name>
    <name type="common">Eastern gray squirrel</name>
    <dbReference type="NCBI Taxonomy" id="30640"/>
    <lineage>
        <taxon>Eukaryota</taxon>
        <taxon>Metazoa</taxon>
        <taxon>Chordata</taxon>
        <taxon>Craniata</taxon>
        <taxon>Vertebrata</taxon>
        <taxon>Euteleostomi</taxon>
        <taxon>Mammalia</taxon>
        <taxon>Eutheria</taxon>
        <taxon>Euarchontoglires</taxon>
        <taxon>Glires</taxon>
        <taxon>Rodentia</taxon>
        <taxon>Sciuromorpha</taxon>
        <taxon>Sciuridae</taxon>
        <taxon>Sciurinae</taxon>
        <taxon>Sciurini</taxon>
        <taxon>Sciurus</taxon>
    </lineage>
</organism>
<evidence type="ECO:0000313" key="9">
    <source>
        <dbReference type="Proteomes" id="UP001166674"/>
    </source>
</evidence>
<dbReference type="FunFam" id="2.40.30.10:FF:000003">
    <property type="entry name" value="Elongation factor 1-alpha"/>
    <property type="match status" value="1"/>
</dbReference>
<gene>
    <name evidence="8" type="ORF">SUZIE_197990</name>
</gene>
<comment type="caution">
    <text evidence="8">The sequence shown here is derived from an EMBL/GenBank/DDBJ whole genome shotgun (WGS) entry which is preliminary data.</text>
</comment>
<name>A0AA41T9E7_SCICA</name>
<sequence>MRSTEPPYSQKRYKEIDEEVSTYIKKIGYNSDMVAFVPISGWNGDNMLEPSANMPWFKGWKVTHKDSSASGTTLLEALDCILPLTLPTDKPLLLSLQDIYKIDGIDTVPVGGVKTGVLKPDMVVTFVPINVTTEVKSIKTMNHEALSETLTGDNVSFNVKNISVKDVHCSNVASDSKNDPPMEATGFTAQVIS</sequence>
<evidence type="ECO:0000256" key="7">
    <source>
        <dbReference type="SAM" id="MobiDB-lite"/>
    </source>
</evidence>